<dbReference type="RefSeq" id="WP_074641440.1">
    <property type="nucleotide sequence ID" value="NZ_FOFU01000002.1"/>
</dbReference>
<dbReference type="SMART" id="SM01005">
    <property type="entry name" value="Ala_racemase_C"/>
    <property type="match status" value="1"/>
</dbReference>
<evidence type="ECO:0000256" key="1">
    <source>
        <dbReference type="ARBA" id="ARBA00000316"/>
    </source>
</evidence>
<dbReference type="FunFam" id="2.40.37.10:FF:000006">
    <property type="entry name" value="Alanine racemase"/>
    <property type="match status" value="1"/>
</dbReference>
<proteinExistence type="inferred from homology"/>
<keyword evidence="4 5" id="KW-0413">Isomerase</keyword>
<keyword evidence="10" id="KW-1185">Reference proteome</keyword>
<feature type="active site" description="Proton acceptor; specific for L-alanine" evidence="5">
    <location>
        <position position="264"/>
    </location>
</feature>
<dbReference type="InterPro" id="IPR001608">
    <property type="entry name" value="Ala_racemase_N"/>
</dbReference>
<dbReference type="InterPro" id="IPR011079">
    <property type="entry name" value="Ala_racemase_C"/>
</dbReference>
<organism evidence="9 10">
    <name type="scientific">Treponema bryantii</name>
    <dbReference type="NCBI Taxonomy" id="163"/>
    <lineage>
        <taxon>Bacteria</taxon>
        <taxon>Pseudomonadati</taxon>
        <taxon>Spirochaetota</taxon>
        <taxon>Spirochaetia</taxon>
        <taxon>Spirochaetales</taxon>
        <taxon>Treponemataceae</taxon>
        <taxon>Treponema</taxon>
    </lineage>
</organism>
<dbReference type="SUPFAM" id="SSF50621">
    <property type="entry name" value="Alanine racemase C-terminal domain-like"/>
    <property type="match status" value="1"/>
</dbReference>
<gene>
    <name evidence="9" type="ORF">SAMN04487977_102319</name>
</gene>
<dbReference type="Pfam" id="PF00842">
    <property type="entry name" value="Ala_racemase_C"/>
    <property type="match status" value="1"/>
</dbReference>
<dbReference type="SUPFAM" id="SSF51419">
    <property type="entry name" value="PLP-binding barrel"/>
    <property type="match status" value="1"/>
</dbReference>
<evidence type="ECO:0000256" key="6">
    <source>
        <dbReference type="PIRSR" id="PIRSR600821-50"/>
    </source>
</evidence>
<evidence type="ECO:0000256" key="5">
    <source>
        <dbReference type="HAMAP-Rule" id="MF_01201"/>
    </source>
</evidence>
<dbReference type="PANTHER" id="PTHR30511">
    <property type="entry name" value="ALANINE RACEMASE"/>
    <property type="match status" value="1"/>
</dbReference>
<dbReference type="FunFam" id="3.20.20.10:FF:000002">
    <property type="entry name" value="Alanine racemase"/>
    <property type="match status" value="1"/>
</dbReference>
<dbReference type="OrthoDB" id="9813814at2"/>
<dbReference type="InterPro" id="IPR000821">
    <property type="entry name" value="Ala_racemase"/>
</dbReference>
<evidence type="ECO:0000256" key="4">
    <source>
        <dbReference type="ARBA" id="ARBA00023235"/>
    </source>
</evidence>
<feature type="active site" description="Proton acceptor; specific for D-alanine" evidence="5">
    <location>
        <position position="39"/>
    </location>
</feature>
<dbReference type="InterPro" id="IPR029066">
    <property type="entry name" value="PLP-binding_barrel"/>
</dbReference>
<dbReference type="Pfam" id="PF01168">
    <property type="entry name" value="Ala_racemase_N"/>
    <property type="match status" value="1"/>
</dbReference>
<dbReference type="GO" id="GO:0030170">
    <property type="term" value="F:pyridoxal phosphate binding"/>
    <property type="evidence" value="ECO:0007669"/>
    <property type="project" value="UniProtKB-UniRule"/>
</dbReference>
<accession>A0A1H9CWR4</accession>
<dbReference type="PRINTS" id="PR00992">
    <property type="entry name" value="ALARACEMASE"/>
</dbReference>
<feature type="domain" description="Alanine racemase C-terminal" evidence="8">
    <location>
        <begin position="243"/>
        <end position="371"/>
    </location>
</feature>
<dbReference type="GO" id="GO:0030632">
    <property type="term" value="P:D-alanine biosynthetic process"/>
    <property type="evidence" value="ECO:0007669"/>
    <property type="project" value="UniProtKB-UniRule"/>
</dbReference>
<dbReference type="InterPro" id="IPR009006">
    <property type="entry name" value="Ala_racemase/Decarboxylase_C"/>
</dbReference>
<keyword evidence="3 5" id="KW-0663">Pyridoxal phosphate</keyword>
<dbReference type="GO" id="GO:0008784">
    <property type="term" value="F:alanine racemase activity"/>
    <property type="evidence" value="ECO:0007669"/>
    <property type="project" value="UniProtKB-UniRule"/>
</dbReference>
<dbReference type="Gene3D" id="3.20.20.10">
    <property type="entry name" value="Alanine racemase"/>
    <property type="match status" value="1"/>
</dbReference>
<dbReference type="HAMAP" id="MF_01201">
    <property type="entry name" value="Ala_racemase"/>
    <property type="match status" value="1"/>
</dbReference>
<comment type="pathway">
    <text evidence="5">Amino-acid biosynthesis; D-alanine biosynthesis; D-alanine from L-alanine: step 1/1.</text>
</comment>
<reference evidence="9 10" key="1">
    <citation type="submission" date="2016-10" db="EMBL/GenBank/DDBJ databases">
        <authorList>
            <person name="de Groot N.N."/>
        </authorList>
    </citation>
    <scope>NUCLEOTIDE SEQUENCE [LARGE SCALE GENOMIC DNA]</scope>
    <source>
        <strain evidence="9 10">B25</strain>
    </source>
</reference>
<dbReference type="CDD" id="cd00430">
    <property type="entry name" value="PLPDE_III_AR"/>
    <property type="match status" value="1"/>
</dbReference>
<comment type="function">
    <text evidence="5">Catalyzes the interconversion of L-alanine and D-alanine. May also act on other amino acids.</text>
</comment>
<dbReference type="Gene3D" id="2.40.37.10">
    <property type="entry name" value="Lyase, Ornithine Decarboxylase, Chain A, domain 1"/>
    <property type="match status" value="1"/>
</dbReference>
<comment type="catalytic activity">
    <reaction evidence="1 5">
        <text>L-alanine = D-alanine</text>
        <dbReference type="Rhea" id="RHEA:20249"/>
        <dbReference type="ChEBI" id="CHEBI:57416"/>
        <dbReference type="ChEBI" id="CHEBI:57972"/>
        <dbReference type="EC" id="5.1.1.1"/>
    </reaction>
</comment>
<dbReference type="GO" id="GO:0009252">
    <property type="term" value="P:peptidoglycan biosynthetic process"/>
    <property type="evidence" value="ECO:0007669"/>
    <property type="project" value="TreeGrafter"/>
</dbReference>
<feature type="binding site" evidence="5 7">
    <location>
        <position position="133"/>
    </location>
    <ligand>
        <name>substrate</name>
    </ligand>
</feature>
<protein>
    <recommendedName>
        <fullName evidence="5">Alanine racemase</fullName>
        <ecNumber evidence="5">5.1.1.1</ecNumber>
    </recommendedName>
</protein>
<dbReference type="EC" id="5.1.1.1" evidence="5"/>
<dbReference type="UniPathway" id="UPA00042">
    <property type="reaction ID" value="UER00497"/>
</dbReference>
<evidence type="ECO:0000256" key="2">
    <source>
        <dbReference type="ARBA" id="ARBA00001933"/>
    </source>
</evidence>
<dbReference type="AlphaFoldDB" id="A0A1H9CWR4"/>
<evidence type="ECO:0000256" key="3">
    <source>
        <dbReference type="ARBA" id="ARBA00022898"/>
    </source>
</evidence>
<comment type="similarity">
    <text evidence="5">Belongs to the alanine racemase family.</text>
</comment>
<dbReference type="GO" id="GO:0005829">
    <property type="term" value="C:cytosol"/>
    <property type="evidence" value="ECO:0007669"/>
    <property type="project" value="TreeGrafter"/>
</dbReference>
<evidence type="ECO:0000313" key="9">
    <source>
        <dbReference type="EMBL" id="SEQ05033.1"/>
    </source>
</evidence>
<dbReference type="Proteomes" id="UP000182360">
    <property type="component" value="Unassembled WGS sequence"/>
</dbReference>
<feature type="binding site" evidence="5 7">
    <location>
        <position position="312"/>
    </location>
    <ligand>
        <name>substrate</name>
    </ligand>
</feature>
<comment type="cofactor">
    <cofactor evidence="2 5 6">
        <name>pyridoxal 5'-phosphate</name>
        <dbReference type="ChEBI" id="CHEBI:597326"/>
    </cofactor>
</comment>
<dbReference type="EMBL" id="FOFU01000002">
    <property type="protein sequence ID" value="SEQ05033.1"/>
    <property type="molecule type" value="Genomic_DNA"/>
</dbReference>
<dbReference type="PANTHER" id="PTHR30511:SF0">
    <property type="entry name" value="ALANINE RACEMASE, CATABOLIC-RELATED"/>
    <property type="match status" value="1"/>
</dbReference>
<evidence type="ECO:0000313" key="10">
    <source>
        <dbReference type="Proteomes" id="UP000182360"/>
    </source>
</evidence>
<evidence type="ECO:0000259" key="8">
    <source>
        <dbReference type="SMART" id="SM01005"/>
    </source>
</evidence>
<name>A0A1H9CWR4_9SPIR</name>
<feature type="modified residue" description="N6-(pyridoxal phosphate)lysine" evidence="5 6">
    <location>
        <position position="39"/>
    </location>
</feature>
<sequence length="375" mass="42065">MIITDKRCWAEINLSQIIENYRIYKNQLPEKTKIMAVVKADAYGQGDAEIAEVLQKEGVTDFAVATLDEAVRLRTSGIQGQIFVLGYTPITQAQNLIEYDITQAVVDENHAKLLAKLGPRLKAVFALDTGMNRIGLDADYPDFCEEVIRKYSDKFCLQGIFTHLCTADSMDKEAVEFTNNQIKKFEKVAKRIEDLNLPYVHCLNSAGGLWNKCEKSVFARLGIILYGLKPSYQNQLPEGIKPALSWYSVVSMVKNLHSGETVGYGRTFKAEWEMKIATVCVGYADGYNRLLSNNFYVLINGKRAAVLGRVCMDQIMVDVSDILGVEMGTKVTLLGQDGDEIITADDMADAIGTIGYEIVCNISKRVERKYKYEYF</sequence>
<evidence type="ECO:0000256" key="7">
    <source>
        <dbReference type="PIRSR" id="PIRSR600821-52"/>
    </source>
</evidence>
<dbReference type="NCBIfam" id="TIGR00492">
    <property type="entry name" value="alr"/>
    <property type="match status" value="1"/>
</dbReference>